<feature type="domain" description="DUF985" evidence="1">
    <location>
        <begin position="4"/>
        <end position="140"/>
    </location>
</feature>
<accession>A0A6P8IBY6</accession>
<proteinExistence type="predicted"/>
<dbReference type="CDD" id="cd06121">
    <property type="entry name" value="cupin_YML079wp"/>
    <property type="match status" value="1"/>
</dbReference>
<keyword evidence="2" id="KW-1185">Reference proteome</keyword>
<dbReference type="Gene3D" id="2.60.120.10">
    <property type="entry name" value="Jelly Rolls"/>
    <property type="match status" value="1"/>
</dbReference>
<gene>
    <name evidence="3" type="primary">LOC116298724</name>
</gene>
<dbReference type="Proteomes" id="UP000515163">
    <property type="component" value="Unplaced"/>
</dbReference>
<dbReference type="SUPFAM" id="SSF51182">
    <property type="entry name" value="RmlC-like cupins"/>
    <property type="match status" value="1"/>
</dbReference>
<sequence length="168" mass="19138">MAEDLIKSLNLQPHPYGGFFKEVHRSTQAVKPLDDREARSASTCIYLVMKNEDIDPWHKIKSEETFFYHKGTFLKLYTIDEEGKLTTRIVGDTTVDPEAEFACVIPAGVWFAGELVDKEDTYGFFSVAVSPGFHYADSEVAHVEKLCEQFADHKELIERLHKDPPKAE</sequence>
<dbReference type="PANTHER" id="PTHR33387:SF3">
    <property type="entry name" value="DUF985 DOMAIN-CONTAINING PROTEIN"/>
    <property type="match status" value="1"/>
</dbReference>
<dbReference type="InterPro" id="IPR011051">
    <property type="entry name" value="RmlC_Cupin_sf"/>
</dbReference>
<name>A0A6P8IBY6_ACTTE</name>
<dbReference type="InterPro" id="IPR014710">
    <property type="entry name" value="RmlC-like_jellyroll"/>
</dbReference>
<dbReference type="GeneID" id="116298724"/>
<evidence type="ECO:0000313" key="3">
    <source>
        <dbReference type="RefSeq" id="XP_031563122.1"/>
    </source>
</evidence>
<evidence type="ECO:0000259" key="1">
    <source>
        <dbReference type="Pfam" id="PF06172"/>
    </source>
</evidence>
<dbReference type="InParanoid" id="A0A6P8IBY6"/>
<dbReference type="KEGG" id="aten:116298724"/>
<dbReference type="InterPro" id="IPR039935">
    <property type="entry name" value="YML079W-like"/>
</dbReference>
<dbReference type="AlphaFoldDB" id="A0A6P8IBY6"/>
<dbReference type="InterPro" id="IPR009327">
    <property type="entry name" value="Cupin_DUF985"/>
</dbReference>
<dbReference type="Pfam" id="PF06172">
    <property type="entry name" value="Cupin_5"/>
    <property type="match status" value="1"/>
</dbReference>
<organism evidence="2 3">
    <name type="scientific">Actinia tenebrosa</name>
    <name type="common">Australian red waratah sea anemone</name>
    <dbReference type="NCBI Taxonomy" id="6105"/>
    <lineage>
        <taxon>Eukaryota</taxon>
        <taxon>Metazoa</taxon>
        <taxon>Cnidaria</taxon>
        <taxon>Anthozoa</taxon>
        <taxon>Hexacorallia</taxon>
        <taxon>Actiniaria</taxon>
        <taxon>Actiniidae</taxon>
        <taxon>Actinia</taxon>
    </lineage>
</organism>
<dbReference type="RefSeq" id="XP_031563122.1">
    <property type="nucleotide sequence ID" value="XM_031707262.1"/>
</dbReference>
<dbReference type="PANTHER" id="PTHR33387">
    <property type="entry name" value="RMLC-LIKE JELLY ROLL FOLD PROTEIN"/>
    <property type="match status" value="1"/>
</dbReference>
<protein>
    <submittedName>
        <fullName evidence="3">Uncharacterized protein LOC116298724</fullName>
    </submittedName>
</protein>
<dbReference type="OrthoDB" id="6614653at2759"/>
<reference evidence="3" key="1">
    <citation type="submission" date="2025-08" db="UniProtKB">
        <authorList>
            <consortium name="RefSeq"/>
        </authorList>
    </citation>
    <scope>IDENTIFICATION</scope>
    <source>
        <tissue evidence="3">Tentacle</tissue>
    </source>
</reference>
<evidence type="ECO:0000313" key="2">
    <source>
        <dbReference type="Proteomes" id="UP000515163"/>
    </source>
</evidence>